<feature type="domain" description="Glycosyltransferase 2-like" evidence="1">
    <location>
        <begin position="5"/>
        <end position="138"/>
    </location>
</feature>
<sequence length="311" mass="36206">MDKVSVVITCYNYGKFVAEALASVRAQTYQNWECLVVDDGSTDNSREMIEYFTVNDLRFRYLHQENRGLSAARNRGISEATGELIQIIDADDLIEPGKLASQVRFLHEHPEVDLVYGECRFFSDENREERRLSMWGPERPWMPNVSGAGLEMIRWLVKMNIMVVSAPLVRRSTIIAGGNFDETLRSNEDWDLWLRCAIQGARFAYLSEPDTYTLIRYHPGSLSHNLPKMDSTSIYLHRKIHRLLPNRELKRQNRLKIRELRHHYLHQGFLAALEEIRFRSDFRTVARFLGFCAAKFAIRLAQRARLLLKVG</sequence>
<dbReference type="PANTHER" id="PTHR43685:SF2">
    <property type="entry name" value="GLYCOSYLTRANSFERASE 2-LIKE DOMAIN-CONTAINING PROTEIN"/>
    <property type="match status" value="1"/>
</dbReference>
<organism evidence="2 3">
    <name type="scientific">Geomesophilobacter sediminis</name>
    <dbReference type="NCBI Taxonomy" id="2798584"/>
    <lineage>
        <taxon>Bacteria</taxon>
        <taxon>Pseudomonadati</taxon>
        <taxon>Thermodesulfobacteriota</taxon>
        <taxon>Desulfuromonadia</taxon>
        <taxon>Geobacterales</taxon>
        <taxon>Geobacteraceae</taxon>
        <taxon>Geomesophilobacter</taxon>
    </lineage>
</organism>
<keyword evidence="3" id="KW-1185">Reference proteome</keyword>
<dbReference type="EMBL" id="JAEMHM010000023">
    <property type="protein sequence ID" value="MBJ6727390.1"/>
    <property type="molecule type" value="Genomic_DNA"/>
</dbReference>
<evidence type="ECO:0000313" key="3">
    <source>
        <dbReference type="Proteomes" id="UP000636888"/>
    </source>
</evidence>
<evidence type="ECO:0000313" key="2">
    <source>
        <dbReference type="EMBL" id="MBJ6727390.1"/>
    </source>
</evidence>
<dbReference type="InterPro" id="IPR001173">
    <property type="entry name" value="Glyco_trans_2-like"/>
</dbReference>
<dbReference type="Proteomes" id="UP000636888">
    <property type="component" value="Unassembled WGS sequence"/>
</dbReference>
<evidence type="ECO:0000259" key="1">
    <source>
        <dbReference type="Pfam" id="PF00535"/>
    </source>
</evidence>
<dbReference type="Gene3D" id="3.90.550.10">
    <property type="entry name" value="Spore Coat Polysaccharide Biosynthesis Protein SpsA, Chain A"/>
    <property type="match status" value="1"/>
</dbReference>
<dbReference type="PANTHER" id="PTHR43685">
    <property type="entry name" value="GLYCOSYLTRANSFERASE"/>
    <property type="match status" value="1"/>
</dbReference>
<dbReference type="InterPro" id="IPR050834">
    <property type="entry name" value="Glycosyltransf_2"/>
</dbReference>
<dbReference type="InterPro" id="IPR029044">
    <property type="entry name" value="Nucleotide-diphossugar_trans"/>
</dbReference>
<reference evidence="2" key="1">
    <citation type="submission" date="2020-12" db="EMBL/GenBank/DDBJ databases">
        <title>Geomonas sp. Red875, isolated from river sediment.</title>
        <authorList>
            <person name="Xu Z."/>
            <person name="Zhang Z."/>
            <person name="Masuda Y."/>
            <person name="Itoh H."/>
            <person name="Senoo K."/>
        </authorList>
    </citation>
    <scope>NUCLEOTIDE SEQUENCE</scope>
    <source>
        <strain evidence="2">Red875</strain>
    </source>
</reference>
<proteinExistence type="predicted"/>
<gene>
    <name evidence="2" type="ORF">JFN93_21975</name>
</gene>
<name>A0A8J7SAB8_9BACT</name>
<protein>
    <submittedName>
        <fullName evidence="2">Glycosyltransferase</fullName>
    </submittedName>
</protein>
<comment type="caution">
    <text evidence="2">The sequence shown here is derived from an EMBL/GenBank/DDBJ whole genome shotgun (WGS) entry which is preliminary data.</text>
</comment>
<dbReference type="RefSeq" id="WP_199386445.1">
    <property type="nucleotide sequence ID" value="NZ_JAEMHM010000023.1"/>
</dbReference>
<dbReference type="AlphaFoldDB" id="A0A8J7SAB8"/>
<accession>A0A8J7SAB8</accession>
<dbReference type="SUPFAM" id="SSF53448">
    <property type="entry name" value="Nucleotide-diphospho-sugar transferases"/>
    <property type="match status" value="1"/>
</dbReference>
<dbReference type="Pfam" id="PF00535">
    <property type="entry name" value="Glycos_transf_2"/>
    <property type="match status" value="1"/>
</dbReference>